<dbReference type="RefSeq" id="WP_048708477.1">
    <property type="nucleotide sequence ID" value="NZ_CP014646.1"/>
</dbReference>
<evidence type="ECO:0000313" key="3">
    <source>
        <dbReference type="Proteomes" id="UP000036902"/>
    </source>
</evidence>
<dbReference type="CDD" id="cd06223">
    <property type="entry name" value="PRTases_typeI"/>
    <property type="match status" value="1"/>
</dbReference>
<dbReference type="InterPro" id="IPR000836">
    <property type="entry name" value="PRTase_dom"/>
</dbReference>
<accession>A0A127KA63</accession>
<dbReference type="GO" id="GO:0016740">
    <property type="term" value="F:transferase activity"/>
    <property type="evidence" value="ECO:0007669"/>
    <property type="project" value="UniProtKB-KW"/>
</dbReference>
<dbReference type="AlphaFoldDB" id="A0A127KA63"/>
<dbReference type="KEGG" id="thu:AC731_019015"/>
<protein>
    <submittedName>
        <fullName evidence="2">Phosphoribosyl transferase</fullName>
    </submittedName>
</protein>
<dbReference type="Gene3D" id="3.40.50.2020">
    <property type="match status" value="1"/>
</dbReference>
<dbReference type="Gene3D" id="3.30.1310.20">
    <property type="entry name" value="PRTase-like"/>
    <property type="match status" value="1"/>
</dbReference>
<keyword evidence="2" id="KW-0808">Transferase</keyword>
<dbReference type="Proteomes" id="UP000036902">
    <property type="component" value="Chromosome"/>
</dbReference>
<dbReference type="EMBL" id="CP014646">
    <property type="protein sequence ID" value="AMO38849.1"/>
    <property type="molecule type" value="Genomic_DNA"/>
</dbReference>
<dbReference type="InterPro" id="IPR029057">
    <property type="entry name" value="PRTase-like"/>
</dbReference>
<gene>
    <name evidence="2" type="ORF">AC731_019015</name>
</gene>
<evidence type="ECO:0000259" key="1">
    <source>
        <dbReference type="Pfam" id="PF00156"/>
    </source>
</evidence>
<sequence length="210" mass="22893">MIFQDRLDAARQLATALSAYRGQNPLVLAIPRGAVPMGAALADALQGELDVVLVHKLGSPWSPEYAIGAIDESGWSFISDSSEGDEAWLKAERERRLEGLRQRRALYSPERPPIDPRGRVVIVVDDGLATGATMIAALHAVRAQAPQKLVCAVPVAAPDSLKKVEPHADEVVCLHAPWDFQAVGQFYVHFGQVEDDEVVACLRQRRERGA</sequence>
<evidence type="ECO:0000313" key="2">
    <source>
        <dbReference type="EMBL" id="AMO38849.1"/>
    </source>
</evidence>
<feature type="domain" description="Phosphoribosyltransferase" evidence="1">
    <location>
        <begin position="7"/>
        <end position="183"/>
    </location>
</feature>
<dbReference type="SUPFAM" id="SSF53271">
    <property type="entry name" value="PRTase-like"/>
    <property type="match status" value="1"/>
</dbReference>
<dbReference type="Pfam" id="PF00156">
    <property type="entry name" value="Pribosyltran"/>
    <property type="match status" value="1"/>
</dbReference>
<proteinExistence type="predicted"/>
<dbReference type="STRING" id="1134435.AC731_019015"/>
<organism evidence="2 3">
    <name type="scientific">Thauera humireducens</name>
    <dbReference type="NCBI Taxonomy" id="1134435"/>
    <lineage>
        <taxon>Bacteria</taxon>
        <taxon>Pseudomonadati</taxon>
        <taxon>Pseudomonadota</taxon>
        <taxon>Betaproteobacteria</taxon>
        <taxon>Rhodocyclales</taxon>
        <taxon>Zoogloeaceae</taxon>
        <taxon>Thauera</taxon>
    </lineage>
</organism>
<name>A0A127KA63_9RHOO</name>
<reference evidence="3" key="1">
    <citation type="submission" date="2016-03" db="EMBL/GenBank/DDBJ databases">
        <authorList>
            <person name="Ma C."/>
            <person name="Zhou S."/>
            <person name="Yang G."/>
        </authorList>
    </citation>
    <scope>NUCLEOTIDE SEQUENCE [LARGE SCALE GENOMIC DNA]</scope>
    <source>
        <strain evidence="3">SgZ-1</strain>
    </source>
</reference>
<keyword evidence="3" id="KW-1185">Reference proteome</keyword>